<sequence length="400" mass="43555">MGEIRLVGTAHVSQNSVDEVRRAIEEFEPDVVAIELDQGRYAALKKEGPKATVDDILKGGNFSEILVQWMLAYIQKKIGMDVGVEPGAEMMAAMEEAEGRNIPIALADRDIRLTLSRFWKGMSLWEKMKLIGALAGTVAGRGGDEEIDVEALTKDKDLIEAAIEEFHNFSPRGAKALIDERDAYLSHSLLRLAQHNEKVLGVVGAGHVKGITGYFNDPSKLPPFASLVEQPKTLPWKYIFGGLFIAMFAFLMILIGFSGVGIDVLIWAIVYWVLINGILAGGFTLIAGGHPLSAVTAFGVSWMTSLNPLLAAGWFAAITEAKVRKPKTSDLQKIVEAENFTEMRKVPLFRVVLVAALANVGSTIGTFAYFIFIFPILGIDPTVVLADGFNNLMAFLGSLI</sequence>
<keyword evidence="1" id="KW-1133">Transmembrane helix</keyword>
<keyword evidence="1" id="KW-0472">Membrane</keyword>
<dbReference type="RefSeq" id="WP_317135995.1">
    <property type="nucleotide sequence ID" value="NZ_CP043875.1"/>
</dbReference>
<feature type="transmembrane region" description="Helical" evidence="1">
    <location>
        <begin position="264"/>
        <end position="286"/>
    </location>
</feature>
<dbReference type="EMBL" id="CP043875">
    <property type="protein sequence ID" value="WOF16573.1"/>
    <property type="molecule type" value="Genomic_DNA"/>
</dbReference>
<organism evidence="2 3">
    <name type="scientific">Methanochimaera problematica</name>
    <dbReference type="NCBI Taxonomy" id="2609417"/>
    <lineage>
        <taxon>Archaea</taxon>
        <taxon>Methanobacteriati</taxon>
        <taxon>Methanobacteriota</taxon>
        <taxon>Stenosarchaea group</taxon>
        <taxon>Methanomicrobia</taxon>
        <taxon>Methanomicrobiales</taxon>
        <taxon>Methanomicrobiaceae</taxon>
        <taxon>Methanochimaera</taxon>
    </lineage>
</organism>
<evidence type="ECO:0000256" key="1">
    <source>
        <dbReference type="SAM" id="Phobius"/>
    </source>
</evidence>
<dbReference type="CDD" id="cd14726">
    <property type="entry name" value="TraB_PrgY-like"/>
    <property type="match status" value="1"/>
</dbReference>
<accession>A0AA97I3C9</accession>
<dbReference type="Pfam" id="PF01963">
    <property type="entry name" value="TraB_PrgY_gumN"/>
    <property type="match status" value="1"/>
</dbReference>
<keyword evidence="3" id="KW-1185">Reference proteome</keyword>
<dbReference type="InterPro" id="IPR005230">
    <property type="entry name" value="TraB_bac"/>
</dbReference>
<dbReference type="InterPro" id="IPR002816">
    <property type="entry name" value="TraB/PrgY/GumN_fam"/>
</dbReference>
<feature type="transmembrane region" description="Helical" evidence="1">
    <location>
        <begin position="292"/>
        <end position="317"/>
    </location>
</feature>
<dbReference type="InterPro" id="IPR046345">
    <property type="entry name" value="TraB_PrgY-like"/>
</dbReference>
<reference evidence="2 3" key="1">
    <citation type="submission" date="2019-09" db="EMBL/GenBank/DDBJ databases">
        <title>The complete genome of Methanoplanus sp. FWC-SCC4.</title>
        <authorList>
            <person name="Chen S.-C."/>
            <person name="Zhou Y.-Z."/>
            <person name="Lai M.-C."/>
        </authorList>
    </citation>
    <scope>NUCLEOTIDE SEQUENCE [LARGE SCALE GENOMIC DNA]</scope>
    <source>
        <strain evidence="2 3">FWC-SCC4</strain>
    </source>
</reference>
<dbReference type="KEGG" id="mefw:F1737_07645"/>
<dbReference type="AlphaFoldDB" id="A0AA97I3C9"/>
<keyword evidence="1" id="KW-0812">Transmembrane</keyword>
<protein>
    <submittedName>
        <fullName evidence="2">TraB/GumN family protein</fullName>
    </submittedName>
</protein>
<proteinExistence type="predicted"/>
<feature type="transmembrane region" description="Helical" evidence="1">
    <location>
        <begin position="236"/>
        <end position="257"/>
    </location>
</feature>
<evidence type="ECO:0000313" key="2">
    <source>
        <dbReference type="EMBL" id="WOF16573.1"/>
    </source>
</evidence>
<dbReference type="PANTHER" id="PTHR21530">
    <property type="entry name" value="PHEROMONE SHUTDOWN PROTEIN"/>
    <property type="match status" value="1"/>
</dbReference>
<dbReference type="GeneID" id="85230032"/>
<gene>
    <name evidence="2" type="ORF">F1737_07645</name>
</gene>
<evidence type="ECO:0000313" key="3">
    <source>
        <dbReference type="Proteomes" id="UP001301797"/>
    </source>
</evidence>
<name>A0AA97I3C9_9EURY</name>
<feature type="transmembrane region" description="Helical" evidence="1">
    <location>
        <begin position="351"/>
        <end position="377"/>
    </location>
</feature>
<dbReference type="NCBIfam" id="TIGR00261">
    <property type="entry name" value="traB"/>
    <property type="match status" value="1"/>
</dbReference>
<dbReference type="Proteomes" id="UP001301797">
    <property type="component" value="Chromosome"/>
</dbReference>
<dbReference type="PANTHER" id="PTHR21530:SF7">
    <property type="entry name" value="TRAB DOMAIN-CONTAINING PROTEIN"/>
    <property type="match status" value="1"/>
</dbReference>